<comment type="cofactor">
    <cofactor evidence="1">
        <name>FAD</name>
        <dbReference type="ChEBI" id="CHEBI:57692"/>
    </cofactor>
</comment>
<accession>A0A2P4UEE0</accession>
<dbReference type="InterPro" id="IPR007867">
    <property type="entry name" value="GMC_OxRtase_C"/>
</dbReference>
<evidence type="ECO:0000313" key="20">
    <source>
        <dbReference type="Proteomes" id="UP000242367"/>
    </source>
</evidence>
<dbReference type="EC" id="5.3.3.1" evidence="11"/>
<evidence type="ECO:0000256" key="1">
    <source>
        <dbReference type="ARBA" id="ARBA00001974"/>
    </source>
</evidence>
<keyword evidence="4" id="KW-0285">Flavoprotein</keyword>
<dbReference type="GO" id="GO:0016995">
    <property type="term" value="F:cholesterol oxidase activity"/>
    <property type="evidence" value="ECO:0007669"/>
    <property type="project" value="UniProtKB-EC"/>
</dbReference>
<evidence type="ECO:0000256" key="8">
    <source>
        <dbReference type="ARBA" id="ARBA00023166"/>
    </source>
</evidence>
<comment type="similarity">
    <text evidence="2">Belongs to the GMC oxidoreductase family.</text>
</comment>
<dbReference type="SUPFAM" id="SSF51905">
    <property type="entry name" value="FAD/NAD(P)-binding domain"/>
    <property type="match status" value="1"/>
</dbReference>
<feature type="domain" description="Glucose-methanol-choline oxidoreductase N-terminal" evidence="17">
    <location>
        <begin position="202"/>
        <end position="296"/>
    </location>
</feature>
<dbReference type="Pfam" id="PF13450">
    <property type="entry name" value="NAD_binding_8"/>
    <property type="match status" value="1"/>
</dbReference>
<evidence type="ECO:0000256" key="16">
    <source>
        <dbReference type="SAM" id="MobiDB-lite"/>
    </source>
</evidence>
<gene>
    <name evidence="19" type="primary">choD_3</name>
    <name evidence="19" type="ORF">BTM25_45870</name>
</gene>
<dbReference type="Gene3D" id="3.50.50.60">
    <property type="entry name" value="FAD/NAD(P)-binding domain"/>
    <property type="match status" value="3"/>
</dbReference>
<organism evidence="19 20">
    <name type="scientific">Actinomadura rubteroloni</name>
    <dbReference type="NCBI Taxonomy" id="1926885"/>
    <lineage>
        <taxon>Bacteria</taxon>
        <taxon>Bacillati</taxon>
        <taxon>Actinomycetota</taxon>
        <taxon>Actinomycetes</taxon>
        <taxon>Streptosporangiales</taxon>
        <taxon>Thermomonosporaceae</taxon>
        <taxon>Actinomadura</taxon>
    </lineage>
</organism>
<keyword evidence="9" id="KW-0753">Steroid metabolism</keyword>
<protein>
    <recommendedName>
        <fullName evidence="14">Cholesterol oxidase</fullName>
        <ecNumber evidence="13">1.1.3.6</ecNumber>
        <ecNumber evidence="11">5.3.3.1</ecNumber>
    </recommendedName>
    <alternativeName>
        <fullName evidence="15">Cholesterol isomerase</fullName>
    </alternativeName>
</protein>
<evidence type="ECO:0000259" key="18">
    <source>
        <dbReference type="Pfam" id="PF05199"/>
    </source>
</evidence>
<evidence type="ECO:0000313" key="19">
    <source>
        <dbReference type="EMBL" id="POM23434.1"/>
    </source>
</evidence>
<keyword evidence="6 19" id="KW-0560">Oxidoreductase</keyword>
<evidence type="ECO:0000256" key="14">
    <source>
        <dbReference type="ARBA" id="ARBA00049744"/>
    </source>
</evidence>
<feature type="domain" description="Glucose-methanol-choline oxidoreductase C-terminal" evidence="18">
    <location>
        <begin position="438"/>
        <end position="548"/>
    </location>
</feature>
<sequence>MERVDAVVIGSGFGGSVAAYRLAAAGRSVVLLERGRPYPPGSFPRSPSDMGRAFWDPDAKLYGMYDVWRFKGCDSVVSSGLGGGSLIYANVLLRKDERWFVHDQPLADGGGYESWPVSRADLDPHYDVVEKMLDPAPYPFDRPGYTDTPKTHAMQDAAASLGLDFSLPPLAVRFADRPGAAPARGLPLAAAPYGNVHGATRRSCTLCGECDIGCNEGAKNSLDHTYLSAAGHHGADLRTLHEVKGIRPLDGGGYAVDYVRHDPDDPAARPVPGKIACDRLVLAAGAYGTTFLLLRSRAALRGLSDALGTRFCGNGDLLTFLLRAKDRERVRPLDASHGPVITSAIRLPDELDEAPSGPPGARGAYIQDGGYPSFVDWMVQPFDVPGEIERAMRYLWDRFTDFFAKAPDTNLSAELAELIGNGALSISSLPLLGMGRDTADGRLRLDHGRLVADWTTASSEAHFERVRRTMRRMADVLGAEYADNPMWFRKRVITAHPLGGAPMGAHAGDGVCDSFGEVFGHPGLFVADGSAMPGPVGANPSLTIAAFADRMSTRLLEGLSTTSSASSATPVAAGAGPVDATGPNGGAPGDATYGPVTGPSQGTGRPESGGTGRTSLSFTEDMTGHVAFGARDPAAGDGAADRVPAAFRLTITAADVDRFVAEPGHTARAEGWVRIGEGGRRPVESGVFNLFVPGDAPDRREMRYRLHFTGDDGRPLTLVGRKDVRPGPPTRIWTDTSTLYTRILSGHVEDGDDAPCAAAGVLTIRPGDFARQLTTFRTVGPGGVKALVEFGRFFAGELWEVYGPDLC</sequence>
<keyword evidence="8" id="KW-1207">Sterol metabolism</keyword>
<keyword evidence="7" id="KW-0443">Lipid metabolism</keyword>
<evidence type="ECO:0000259" key="17">
    <source>
        <dbReference type="Pfam" id="PF00732"/>
    </source>
</evidence>
<dbReference type="EC" id="1.1.3.6" evidence="13"/>
<dbReference type="AlphaFoldDB" id="A0A2P4UEE0"/>
<name>A0A2P4UEE0_9ACTN</name>
<evidence type="ECO:0000256" key="11">
    <source>
        <dbReference type="ARBA" id="ARBA00038856"/>
    </source>
</evidence>
<evidence type="ECO:0000256" key="7">
    <source>
        <dbReference type="ARBA" id="ARBA00023098"/>
    </source>
</evidence>
<dbReference type="InterPro" id="IPR036188">
    <property type="entry name" value="FAD/NAD-bd_sf"/>
</dbReference>
<evidence type="ECO:0000256" key="15">
    <source>
        <dbReference type="ARBA" id="ARBA00049778"/>
    </source>
</evidence>
<dbReference type="EMBL" id="MTBP01000003">
    <property type="protein sequence ID" value="POM23434.1"/>
    <property type="molecule type" value="Genomic_DNA"/>
</dbReference>
<evidence type="ECO:0000256" key="4">
    <source>
        <dbReference type="ARBA" id="ARBA00022630"/>
    </source>
</evidence>
<keyword evidence="10" id="KW-0413">Isomerase</keyword>
<evidence type="ECO:0000256" key="9">
    <source>
        <dbReference type="ARBA" id="ARBA00023221"/>
    </source>
</evidence>
<evidence type="ECO:0000256" key="2">
    <source>
        <dbReference type="ARBA" id="ARBA00010790"/>
    </source>
</evidence>
<dbReference type="GO" id="GO:0050660">
    <property type="term" value="F:flavin adenine dinucleotide binding"/>
    <property type="evidence" value="ECO:0007669"/>
    <property type="project" value="InterPro"/>
</dbReference>
<dbReference type="PANTHER" id="PTHR47470">
    <property type="entry name" value="CHOLESTEROL OXIDASE"/>
    <property type="match status" value="1"/>
</dbReference>
<keyword evidence="20" id="KW-1185">Reference proteome</keyword>
<dbReference type="PANTHER" id="PTHR47470:SF1">
    <property type="entry name" value="FAD-DEPENDENT OXIDOREDUCTASE 2 FAD BINDING DOMAIN-CONTAINING PROTEIN"/>
    <property type="match status" value="1"/>
</dbReference>
<evidence type="ECO:0000256" key="12">
    <source>
        <dbReference type="ARBA" id="ARBA00049645"/>
    </source>
</evidence>
<keyword evidence="3" id="KW-0153">Cholesterol metabolism</keyword>
<dbReference type="InterPro" id="IPR052542">
    <property type="entry name" value="Cholesterol_Oxidase"/>
</dbReference>
<proteinExistence type="inferred from homology"/>
<dbReference type="Pfam" id="PF05199">
    <property type="entry name" value="GMC_oxred_C"/>
    <property type="match status" value="1"/>
</dbReference>
<evidence type="ECO:0000256" key="5">
    <source>
        <dbReference type="ARBA" id="ARBA00022827"/>
    </source>
</evidence>
<dbReference type="InterPro" id="IPR000172">
    <property type="entry name" value="GMC_OxRdtase_N"/>
</dbReference>
<feature type="region of interest" description="Disordered" evidence="16">
    <location>
        <begin position="558"/>
        <end position="617"/>
    </location>
</feature>
<comment type="pathway">
    <text evidence="12">Steroid metabolism; cholesterol degradation.</text>
</comment>
<reference evidence="19 20" key="1">
    <citation type="journal article" date="2017" name="Chemistry">
        <title>Isolation, Biosynthesis and Chemical Modifications of Rubterolones A-F: Rare Tropolone Alkaloids from Actinomadura sp. 5-2.</title>
        <authorList>
            <person name="Guo H."/>
            <person name="Benndorf R."/>
            <person name="Leichnitz D."/>
            <person name="Klassen J.L."/>
            <person name="Vollmers J."/>
            <person name="Gorls H."/>
            <person name="Steinacker M."/>
            <person name="Weigel C."/>
            <person name="Dahse H.M."/>
            <person name="Kaster A.K."/>
            <person name="de Beer Z.W."/>
            <person name="Poulsen M."/>
            <person name="Beemelmanns C."/>
        </authorList>
    </citation>
    <scope>NUCLEOTIDE SEQUENCE [LARGE SCALE GENOMIC DNA]</scope>
    <source>
        <strain evidence="19 20">5-2</strain>
    </source>
</reference>
<dbReference type="Pfam" id="PF00732">
    <property type="entry name" value="GMC_oxred_N"/>
    <property type="match status" value="1"/>
</dbReference>
<evidence type="ECO:0000256" key="3">
    <source>
        <dbReference type="ARBA" id="ARBA00022548"/>
    </source>
</evidence>
<dbReference type="Proteomes" id="UP000242367">
    <property type="component" value="Unassembled WGS sequence"/>
</dbReference>
<dbReference type="RefSeq" id="WP_103565054.1">
    <property type="nucleotide sequence ID" value="NZ_MTBP01000003.1"/>
</dbReference>
<dbReference type="GO" id="GO:0008203">
    <property type="term" value="P:cholesterol metabolic process"/>
    <property type="evidence" value="ECO:0007669"/>
    <property type="project" value="UniProtKB-KW"/>
</dbReference>
<comment type="caution">
    <text evidence="19">The sequence shown here is derived from an EMBL/GenBank/DDBJ whole genome shotgun (WGS) entry which is preliminary data.</text>
</comment>
<keyword evidence="5" id="KW-0274">FAD</keyword>
<evidence type="ECO:0000256" key="13">
    <source>
        <dbReference type="ARBA" id="ARBA00049723"/>
    </source>
</evidence>
<evidence type="ECO:0000256" key="10">
    <source>
        <dbReference type="ARBA" id="ARBA00023235"/>
    </source>
</evidence>
<dbReference type="GO" id="GO:0004769">
    <property type="term" value="F:steroid Delta-isomerase activity"/>
    <property type="evidence" value="ECO:0007669"/>
    <property type="project" value="UniProtKB-EC"/>
</dbReference>
<evidence type="ECO:0000256" key="6">
    <source>
        <dbReference type="ARBA" id="ARBA00023002"/>
    </source>
</evidence>
<feature type="compositionally biased region" description="Low complexity" evidence="16">
    <location>
        <begin position="560"/>
        <end position="582"/>
    </location>
</feature>